<evidence type="ECO:0000313" key="1">
    <source>
        <dbReference type="EMBL" id="WVX92076.1"/>
    </source>
</evidence>
<name>A0ABZ2CMK5_9CAUD</name>
<proteinExistence type="predicted"/>
<sequence>MANTKAILIALAKAKPLYGLLAIGLTALGATQSEAISGLLFELVSGLPLE</sequence>
<dbReference type="Proteomes" id="UP001333037">
    <property type="component" value="Segment"/>
</dbReference>
<dbReference type="EMBL" id="PP226939">
    <property type="protein sequence ID" value="WVX92076.1"/>
    <property type="molecule type" value="Genomic_DNA"/>
</dbReference>
<accession>A0ABZ2CMK5</accession>
<protein>
    <submittedName>
        <fullName evidence="1">Uncharacterized protein</fullName>
    </submittedName>
</protein>
<reference evidence="1 2" key="1">
    <citation type="submission" date="2024-01" db="EMBL/GenBank/DDBJ databases">
        <authorList>
            <person name="Wang Y."/>
            <person name="Lin M."/>
        </authorList>
    </citation>
    <scope>NUCLEOTIDE SEQUENCE [LARGE SCALE GENOMIC DNA]</scope>
</reference>
<organism evidence="1 2">
    <name type="scientific">Aeromonas phage phiA014S</name>
    <dbReference type="NCBI Taxonomy" id="3119845"/>
    <lineage>
        <taxon>Viruses</taxon>
        <taxon>Duplodnaviria</taxon>
        <taxon>Heunggongvirae</taxon>
        <taxon>Uroviricota</taxon>
        <taxon>Caudoviricetes</taxon>
        <taxon>Autographivirales</taxon>
        <taxon>Autotranscriptaviridae</taxon>
        <taxon>Studiervirinae</taxon>
        <taxon>Coryciavirus</taxon>
        <taxon>Coryciavirus A014S</taxon>
    </lineage>
</organism>
<evidence type="ECO:0000313" key="2">
    <source>
        <dbReference type="Proteomes" id="UP001333037"/>
    </source>
</evidence>
<keyword evidence="2" id="KW-1185">Reference proteome</keyword>